<dbReference type="InterPro" id="IPR003653">
    <property type="entry name" value="Peptidase_C48_C"/>
</dbReference>
<dbReference type="AlphaFoldDB" id="A0AAD4SR67"/>
<evidence type="ECO:0000259" key="4">
    <source>
        <dbReference type="PROSITE" id="PS50600"/>
    </source>
</evidence>
<name>A0AAD4SR67_9MAGN</name>
<feature type="domain" description="Ubiquitin-like protease family profile" evidence="4">
    <location>
        <begin position="1"/>
        <end position="131"/>
    </location>
</feature>
<proteinExistence type="inferred from homology"/>
<dbReference type="GO" id="GO:0006508">
    <property type="term" value="P:proteolysis"/>
    <property type="evidence" value="ECO:0007669"/>
    <property type="project" value="UniProtKB-KW"/>
</dbReference>
<protein>
    <recommendedName>
        <fullName evidence="4">Ubiquitin-like protease family profile domain-containing protein</fullName>
    </recommendedName>
</protein>
<dbReference type="Pfam" id="PF02902">
    <property type="entry name" value="Peptidase_C48"/>
    <property type="match status" value="1"/>
</dbReference>
<reference evidence="5" key="1">
    <citation type="submission" date="2022-04" db="EMBL/GenBank/DDBJ databases">
        <title>A functionally conserved STORR gene fusion in Papaver species that diverged 16.8 million years ago.</title>
        <authorList>
            <person name="Catania T."/>
        </authorList>
    </citation>
    <scope>NUCLEOTIDE SEQUENCE</scope>
    <source>
        <strain evidence="5">S-188037</strain>
    </source>
</reference>
<dbReference type="EMBL" id="JAJJMB010008919">
    <property type="protein sequence ID" value="KAI3919306.1"/>
    <property type="molecule type" value="Genomic_DNA"/>
</dbReference>
<feature type="non-terminal residue" evidence="5">
    <location>
        <position position="1"/>
    </location>
</feature>
<sequence>GLVQSALDKGDESAIESSAVADYVRKYYQVDGRNKMLLIPMCMYKDKQLYHWVLLVLHEGIWKVCNSMKQNPAQPIQIHALTRPLSNVLNEMGHKDKDGSPISPNLKIPAVLQQQQYPDCTIFLCWYMKMLVKFENIDMLKGGRTNAYVEKFRKKRVKISFRILNATDEWKHQKGTYFGPMVIYSQ</sequence>
<evidence type="ECO:0000313" key="5">
    <source>
        <dbReference type="EMBL" id="KAI3919306.1"/>
    </source>
</evidence>
<dbReference type="GO" id="GO:0008234">
    <property type="term" value="F:cysteine-type peptidase activity"/>
    <property type="evidence" value="ECO:0007669"/>
    <property type="project" value="InterPro"/>
</dbReference>
<keyword evidence="3" id="KW-0378">Hydrolase</keyword>
<dbReference type="Proteomes" id="UP001202328">
    <property type="component" value="Unassembled WGS sequence"/>
</dbReference>
<dbReference type="PROSITE" id="PS50600">
    <property type="entry name" value="ULP_PROTEASE"/>
    <property type="match status" value="1"/>
</dbReference>
<comment type="similarity">
    <text evidence="1">Belongs to the peptidase C48 family.</text>
</comment>
<evidence type="ECO:0000256" key="3">
    <source>
        <dbReference type="ARBA" id="ARBA00022801"/>
    </source>
</evidence>
<gene>
    <name evidence="5" type="ORF">MKW98_030442</name>
</gene>
<dbReference type="SUPFAM" id="SSF54001">
    <property type="entry name" value="Cysteine proteinases"/>
    <property type="match status" value="1"/>
</dbReference>
<keyword evidence="2" id="KW-0645">Protease</keyword>
<evidence type="ECO:0000313" key="6">
    <source>
        <dbReference type="Proteomes" id="UP001202328"/>
    </source>
</evidence>
<evidence type="ECO:0000256" key="2">
    <source>
        <dbReference type="ARBA" id="ARBA00022670"/>
    </source>
</evidence>
<evidence type="ECO:0000256" key="1">
    <source>
        <dbReference type="ARBA" id="ARBA00005234"/>
    </source>
</evidence>
<comment type="caution">
    <text evidence="5">The sequence shown here is derived from an EMBL/GenBank/DDBJ whole genome shotgun (WGS) entry which is preliminary data.</text>
</comment>
<organism evidence="5 6">
    <name type="scientific">Papaver atlanticum</name>
    <dbReference type="NCBI Taxonomy" id="357466"/>
    <lineage>
        <taxon>Eukaryota</taxon>
        <taxon>Viridiplantae</taxon>
        <taxon>Streptophyta</taxon>
        <taxon>Embryophyta</taxon>
        <taxon>Tracheophyta</taxon>
        <taxon>Spermatophyta</taxon>
        <taxon>Magnoliopsida</taxon>
        <taxon>Ranunculales</taxon>
        <taxon>Papaveraceae</taxon>
        <taxon>Papaveroideae</taxon>
        <taxon>Papaver</taxon>
    </lineage>
</organism>
<accession>A0AAD4SR67</accession>
<keyword evidence="6" id="KW-1185">Reference proteome</keyword>
<dbReference type="InterPro" id="IPR038765">
    <property type="entry name" value="Papain-like_cys_pep_sf"/>
</dbReference>
<dbReference type="Gene3D" id="3.40.395.10">
    <property type="entry name" value="Adenoviral Proteinase, Chain A"/>
    <property type="match status" value="1"/>
</dbReference>